<dbReference type="AlphaFoldDB" id="A0A9D1JVH1"/>
<keyword evidence="1" id="KW-0472">Membrane</keyword>
<keyword evidence="3" id="KW-0378">Hydrolase</keyword>
<keyword evidence="3" id="KW-0645">Protease</keyword>
<proteinExistence type="predicted"/>
<dbReference type="InterPro" id="IPR052710">
    <property type="entry name" value="CAAX_protease"/>
</dbReference>
<evidence type="ECO:0000259" key="2">
    <source>
        <dbReference type="Pfam" id="PF02517"/>
    </source>
</evidence>
<feature type="transmembrane region" description="Helical" evidence="1">
    <location>
        <begin position="194"/>
        <end position="212"/>
    </location>
</feature>
<organism evidence="3 4">
    <name type="scientific">Candidatus Scatomorpha merdipullorum</name>
    <dbReference type="NCBI Taxonomy" id="2840927"/>
    <lineage>
        <taxon>Bacteria</taxon>
        <taxon>Bacillati</taxon>
        <taxon>Bacillota</taxon>
        <taxon>Clostridia</taxon>
        <taxon>Eubacteriales</taxon>
        <taxon>Candidatus Scatomorpha</taxon>
    </lineage>
</organism>
<protein>
    <submittedName>
        <fullName evidence="3">CPBP family intramembrane metalloprotease</fullName>
    </submittedName>
</protein>
<feature type="transmembrane region" description="Helical" evidence="1">
    <location>
        <begin position="23"/>
        <end position="45"/>
    </location>
</feature>
<feature type="transmembrane region" description="Helical" evidence="1">
    <location>
        <begin position="136"/>
        <end position="158"/>
    </location>
</feature>
<feature type="domain" description="CAAX prenyl protease 2/Lysostaphin resistance protein A-like" evidence="2">
    <location>
        <begin position="139"/>
        <end position="231"/>
    </location>
</feature>
<keyword evidence="1" id="KW-1133">Transmembrane helix</keyword>
<dbReference type="Proteomes" id="UP000824001">
    <property type="component" value="Unassembled WGS sequence"/>
</dbReference>
<dbReference type="PANTHER" id="PTHR36435">
    <property type="entry name" value="SLR1288 PROTEIN"/>
    <property type="match status" value="1"/>
</dbReference>
<evidence type="ECO:0000313" key="4">
    <source>
        <dbReference type="Proteomes" id="UP000824001"/>
    </source>
</evidence>
<reference evidence="3" key="1">
    <citation type="submission" date="2020-10" db="EMBL/GenBank/DDBJ databases">
        <authorList>
            <person name="Gilroy R."/>
        </authorList>
    </citation>
    <scope>NUCLEOTIDE SEQUENCE</scope>
    <source>
        <strain evidence="3">ChiHjej10B9-9673</strain>
    </source>
</reference>
<sequence>MEQRPQRGRPSGFADLMRPGERLAALIYLPVHVFAMPLLLLPLLWRACPEMSTVDLNLAYYCIGFAFVFISCRRFLRAGFDRALDAPGAFFVSVFWAYALQFALSLVFSAVIYLLLPEGLSSPNNEAIEAMIPQGLNKLVAISVFLGPIVEEVLFRGLIYGALRRRSRALAWAVSIAAFSLYHVWQFALTEPLMLVSAVLYIPASAALNWSYERSGSIWAPIAFHMLTNAIGLA</sequence>
<accession>A0A9D1JVH1</accession>
<keyword evidence="3" id="KW-0482">Metalloprotease</keyword>
<feature type="transmembrane region" description="Helical" evidence="1">
    <location>
        <begin position="88"/>
        <end position="116"/>
    </location>
</feature>
<comment type="caution">
    <text evidence="3">The sequence shown here is derived from an EMBL/GenBank/DDBJ whole genome shotgun (WGS) entry which is preliminary data.</text>
</comment>
<dbReference type="GO" id="GO:0080120">
    <property type="term" value="P:CAAX-box protein maturation"/>
    <property type="evidence" value="ECO:0007669"/>
    <property type="project" value="UniProtKB-ARBA"/>
</dbReference>
<dbReference type="PANTHER" id="PTHR36435:SF1">
    <property type="entry name" value="CAAX AMINO TERMINAL PROTEASE FAMILY PROTEIN"/>
    <property type="match status" value="1"/>
</dbReference>
<evidence type="ECO:0000313" key="3">
    <source>
        <dbReference type="EMBL" id="HIS67192.1"/>
    </source>
</evidence>
<dbReference type="EMBL" id="DVJK01000180">
    <property type="protein sequence ID" value="HIS67192.1"/>
    <property type="molecule type" value="Genomic_DNA"/>
</dbReference>
<dbReference type="Pfam" id="PF02517">
    <property type="entry name" value="Rce1-like"/>
    <property type="match status" value="1"/>
</dbReference>
<evidence type="ECO:0000256" key="1">
    <source>
        <dbReference type="SAM" id="Phobius"/>
    </source>
</evidence>
<feature type="transmembrane region" description="Helical" evidence="1">
    <location>
        <begin position="170"/>
        <end position="188"/>
    </location>
</feature>
<dbReference type="InterPro" id="IPR003675">
    <property type="entry name" value="Rce1/LyrA-like_dom"/>
</dbReference>
<feature type="transmembrane region" description="Helical" evidence="1">
    <location>
        <begin position="57"/>
        <end position="76"/>
    </location>
</feature>
<keyword evidence="1" id="KW-0812">Transmembrane</keyword>
<name>A0A9D1JVH1_9FIRM</name>
<dbReference type="GO" id="GO:0008237">
    <property type="term" value="F:metallopeptidase activity"/>
    <property type="evidence" value="ECO:0007669"/>
    <property type="project" value="UniProtKB-KW"/>
</dbReference>
<reference evidence="3" key="2">
    <citation type="journal article" date="2021" name="PeerJ">
        <title>Extensive microbial diversity within the chicken gut microbiome revealed by metagenomics and culture.</title>
        <authorList>
            <person name="Gilroy R."/>
            <person name="Ravi A."/>
            <person name="Getino M."/>
            <person name="Pursley I."/>
            <person name="Horton D.L."/>
            <person name="Alikhan N.F."/>
            <person name="Baker D."/>
            <person name="Gharbi K."/>
            <person name="Hall N."/>
            <person name="Watson M."/>
            <person name="Adriaenssens E.M."/>
            <person name="Foster-Nyarko E."/>
            <person name="Jarju S."/>
            <person name="Secka A."/>
            <person name="Antonio M."/>
            <person name="Oren A."/>
            <person name="Chaudhuri R.R."/>
            <person name="La Ragione R."/>
            <person name="Hildebrand F."/>
            <person name="Pallen M.J."/>
        </authorList>
    </citation>
    <scope>NUCLEOTIDE SEQUENCE</scope>
    <source>
        <strain evidence="3">ChiHjej10B9-9673</strain>
    </source>
</reference>
<dbReference type="GO" id="GO:0004175">
    <property type="term" value="F:endopeptidase activity"/>
    <property type="evidence" value="ECO:0007669"/>
    <property type="project" value="UniProtKB-ARBA"/>
</dbReference>
<gene>
    <name evidence="3" type="ORF">IAC18_06470</name>
</gene>